<dbReference type="RefSeq" id="WP_238183647.1">
    <property type="nucleotide sequence ID" value="NZ_BPRB01000186.1"/>
</dbReference>
<dbReference type="Proteomes" id="UP001055057">
    <property type="component" value="Unassembled WGS sequence"/>
</dbReference>
<dbReference type="Pfam" id="PF13531">
    <property type="entry name" value="SBP_bac_11"/>
    <property type="match status" value="1"/>
</dbReference>
<name>A0ABQ4U262_9HYPH</name>
<evidence type="ECO:0000313" key="7">
    <source>
        <dbReference type="EMBL" id="GJE61068.1"/>
    </source>
</evidence>
<keyword evidence="4 6" id="KW-0732">Signal</keyword>
<keyword evidence="5" id="KW-0574">Periplasm</keyword>
<keyword evidence="8" id="KW-1185">Reference proteome</keyword>
<organism evidence="7 8">
    <name type="scientific">Methylobacterium trifolii</name>
    <dbReference type="NCBI Taxonomy" id="1003092"/>
    <lineage>
        <taxon>Bacteria</taxon>
        <taxon>Pseudomonadati</taxon>
        <taxon>Pseudomonadota</taxon>
        <taxon>Alphaproteobacteria</taxon>
        <taxon>Hyphomicrobiales</taxon>
        <taxon>Methylobacteriaceae</taxon>
        <taxon>Methylobacterium</taxon>
    </lineage>
</organism>
<dbReference type="PANTHER" id="PTHR30368:SF2">
    <property type="entry name" value="SULFATE-BINDING PROTEIN"/>
    <property type="match status" value="1"/>
</dbReference>
<evidence type="ECO:0000256" key="5">
    <source>
        <dbReference type="ARBA" id="ARBA00022764"/>
    </source>
</evidence>
<dbReference type="Gene3D" id="3.40.190.10">
    <property type="entry name" value="Periplasmic binding protein-like II"/>
    <property type="match status" value="2"/>
</dbReference>
<gene>
    <name evidence="7" type="primary">sbp_1</name>
    <name evidence="7" type="ORF">MPOCJGCO_3189</name>
</gene>
<dbReference type="InterPro" id="IPR005669">
    <property type="entry name" value="Thiosulph/SO4-bd"/>
</dbReference>
<reference evidence="7" key="2">
    <citation type="submission" date="2021-08" db="EMBL/GenBank/DDBJ databases">
        <authorList>
            <person name="Tani A."/>
            <person name="Ola A."/>
            <person name="Ogura Y."/>
            <person name="Katsura K."/>
            <person name="Hayashi T."/>
        </authorList>
    </citation>
    <scope>NUCLEOTIDE SEQUENCE</scope>
    <source>
        <strain evidence="7">DSM 23632</strain>
    </source>
</reference>
<feature type="chain" id="PRO_5047482495" evidence="6">
    <location>
        <begin position="25"/>
        <end position="342"/>
    </location>
</feature>
<evidence type="ECO:0000256" key="3">
    <source>
        <dbReference type="ARBA" id="ARBA00022448"/>
    </source>
</evidence>
<feature type="signal peptide" evidence="6">
    <location>
        <begin position="1"/>
        <end position="24"/>
    </location>
</feature>
<dbReference type="NCBIfam" id="TIGR00971">
    <property type="entry name" value="3a0106s03"/>
    <property type="match status" value="1"/>
</dbReference>
<dbReference type="PANTHER" id="PTHR30368">
    <property type="entry name" value="SULFATE-BINDING PROTEIN"/>
    <property type="match status" value="1"/>
</dbReference>
<comment type="caution">
    <text evidence="7">The sequence shown here is derived from an EMBL/GenBank/DDBJ whole genome shotgun (WGS) entry which is preliminary data.</text>
</comment>
<dbReference type="NCBIfam" id="NF008022">
    <property type="entry name" value="PRK10752.1"/>
    <property type="match status" value="1"/>
</dbReference>
<evidence type="ECO:0000256" key="4">
    <source>
        <dbReference type="ARBA" id="ARBA00022729"/>
    </source>
</evidence>
<evidence type="ECO:0000256" key="2">
    <source>
        <dbReference type="ARBA" id="ARBA00006099"/>
    </source>
</evidence>
<reference evidence="7" key="1">
    <citation type="journal article" date="2021" name="Front. Microbiol.">
        <title>Comprehensive Comparative Genomics and Phenotyping of Methylobacterium Species.</title>
        <authorList>
            <person name="Alessa O."/>
            <person name="Ogura Y."/>
            <person name="Fujitani Y."/>
            <person name="Takami H."/>
            <person name="Hayashi T."/>
            <person name="Sahin N."/>
            <person name="Tani A."/>
        </authorList>
    </citation>
    <scope>NUCLEOTIDE SEQUENCE</scope>
    <source>
        <strain evidence="7">DSM 23632</strain>
    </source>
</reference>
<dbReference type="CDD" id="cd01005">
    <property type="entry name" value="PBP2_CysP"/>
    <property type="match status" value="1"/>
</dbReference>
<accession>A0ABQ4U262</accession>
<dbReference type="EMBL" id="BPRB01000186">
    <property type="protein sequence ID" value="GJE61068.1"/>
    <property type="molecule type" value="Genomic_DNA"/>
</dbReference>
<proteinExistence type="inferred from homology"/>
<dbReference type="SUPFAM" id="SSF53850">
    <property type="entry name" value="Periplasmic binding protein-like II"/>
    <property type="match status" value="1"/>
</dbReference>
<evidence type="ECO:0000313" key="8">
    <source>
        <dbReference type="Proteomes" id="UP001055057"/>
    </source>
</evidence>
<comment type="subcellular location">
    <subcellularLocation>
        <location evidence="1">Periplasm</location>
    </subcellularLocation>
</comment>
<evidence type="ECO:0000256" key="6">
    <source>
        <dbReference type="SAM" id="SignalP"/>
    </source>
</evidence>
<protein>
    <submittedName>
        <fullName evidence="7">Sulfate-binding protein</fullName>
    </submittedName>
</protein>
<evidence type="ECO:0000256" key="1">
    <source>
        <dbReference type="ARBA" id="ARBA00004418"/>
    </source>
</evidence>
<comment type="similarity">
    <text evidence="2">Belongs to the prokaryotic sulfate-binding protein family.</text>
</comment>
<sequence length="342" mass="36309">MKPRLFADAAALAAIAVAAALLLAHNLDGSGKATLLNVSYDPTRELYSAINPGFVAAYAKETGRTVAVKQSHGGSSRQARAVIAGEQDADVVTLGLPSDIDGLVKRGLVAADWARRLPNRAVPYTSTIVFVVRTGNPKDIRDWPDLVRKGVEVVTPDPKSSGNGKLSALAAWGSVVTRGGDENAARTYLGALFAHATGFNAGARGAANTFAVERIGDVHLTWENEAQREVAASDGTLQVVYPPVSILAEPSVALVDAKVAKDGKRDAAEAYLQYLFGDAAQETIASLGYRPSKPEVLARHADRLPKITLFPVTAIARDWADAQARFFAEDGIIDTVYRPHSQ</sequence>
<keyword evidence="3" id="KW-0813">Transport</keyword>